<dbReference type="Proteomes" id="UP000887226">
    <property type="component" value="Unassembled WGS sequence"/>
</dbReference>
<comment type="caution">
    <text evidence="1">The sequence shown here is derived from an EMBL/GenBank/DDBJ whole genome shotgun (WGS) entry which is preliminary data.</text>
</comment>
<gene>
    <name evidence="1" type="ORF">BJ878DRAFT_419809</name>
</gene>
<proteinExistence type="predicted"/>
<keyword evidence="2" id="KW-1185">Reference proteome</keyword>
<reference evidence="1" key="1">
    <citation type="journal article" date="2021" name="IMA Fungus">
        <title>Genomic characterization of three marine fungi, including Emericellopsis atlantica sp. nov. with signatures of a generalist lifestyle and marine biomass degradation.</title>
        <authorList>
            <person name="Hagestad O.C."/>
            <person name="Hou L."/>
            <person name="Andersen J.H."/>
            <person name="Hansen E.H."/>
            <person name="Altermark B."/>
            <person name="Li C."/>
            <person name="Kuhnert E."/>
            <person name="Cox R.J."/>
            <person name="Crous P.W."/>
            <person name="Spatafora J.W."/>
            <person name="Lail K."/>
            <person name="Amirebrahimi M."/>
            <person name="Lipzen A."/>
            <person name="Pangilinan J."/>
            <person name="Andreopoulos W."/>
            <person name="Hayes R.D."/>
            <person name="Ng V."/>
            <person name="Grigoriev I.V."/>
            <person name="Jackson S.A."/>
            <person name="Sutton T.D.S."/>
            <person name="Dobson A.D.W."/>
            <person name="Rama T."/>
        </authorList>
    </citation>
    <scope>NUCLEOTIDE SEQUENCE</scope>
    <source>
        <strain evidence="1">TRa3180A</strain>
    </source>
</reference>
<sequence>GWKLERVVMGSLTNKIDGYGFMETKTVIEVVRSLRRESSRFGRVCGWDYFDIWFGVDDGGMEP</sequence>
<organism evidence="1 2">
    <name type="scientific">Calycina marina</name>
    <dbReference type="NCBI Taxonomy" id="1763456"/>
    <lineage>
        <taxon>Eukaryota</taxon>
        <taxon>Fungi</taxon>
        <taxon>Dikarya</taxon>
        <taxon>Ascomycota</taxon>
        <taxon>Pezizomycotina</taxon>
        <taxon>Leotiomycetes</taxon>
        <taxon>Helotiales</taxon>
        <taxon>Pezizellaceae</taxon>
        <taxon>Calycina</taxon>
    </lineage>
</organism>
<dbReference type="AlphaFoldDB" id="A0A9P8CFH3"/>
<dbReference type="EMBL" id="MU253862">
    <property type="protein sequence ID" value="KAG9245159.1"/>
    <property type="molecule type" value="Genomic_DNA"/>
</dbReference>
<feature type="non-terminal residue" evidence="1">
    <location>
        <position position="1"/>
    </location>
</feature>
<evidence type="ECO:0000313" key="1">
    <source>
        <dbReference type="EMBL" id="KAG9245159.1"/>
    </source>
</evidence>
<protein>
    <submittedName>
        <fullName evidence="1">Uncharacterized protein</fullName>
    </submittedName>
</protein>
<evidence type="ECO:0000313" key="2">
    <source>
        <dbReference type="Proteomes" id="UP000887226"/>
    </source>
</evidence>
<name>A0A9P8CFH3_9HELO</name>
<accession>A0A9P8CFH3</accession>